<dbReference type="EMBL" id="LWCA01000904">
    <property type="protein sequence ID" value="OAF66533.1"/>
    <property type="molecule type" value="Genomic_DNA"/>
</dbReference>
<evidence type="ECO:0000313" key="3">
    <source>
        <dbReference type="Proteomes" id="UP000078046"/>
    </source>
</evidence>
<keyword evidence="1" id="KW-0472">Membrane</keyword>
<keyword evidence="1" id="KW-1133">Transmembrane helix</keyword>
<protein>
    <submittedName>
        <fullName evidence="2">Uncharacterized protein</fullName>
    </submittedName>
</protein>
<sequence length="145" mass="17186">MPRKSSCFPTSNMVETEFSSVYKIFSKDIKIINICQKGDIDIKLTSIKSRIKKLSLNHQAKDHMELNKNIYIFSIIIDFIKIIVHFIIRAYHIIDLEMYALWFNESVELKRLRAPGIQYIKKNFSNEKIGFHNPYTYQKIIIIQL</sequence>
<dbReference type="Proteomes" id="UP000078046">
    <property type="component" value="Unassembled WGS sequence"/>
</dbReference>
<evidence type="ECO:0000256" key="1">
    <source>
        <dbReference type="SAM" id="Phobius"/>
    </source>
</evidence>
<keyword evidence="3" id="KW-1185">Reference proteome</keyword>
<accession>A0A177AYT2</accession>
<name>A0A177AYT2_9BILA</name>
<comment type="caution">
    <text evidence="2">The sequence shown here is derived from an EMBL/GenBank/DDBJ whole genome shotgun (WGS) entry which is preliminary data.</text>
</comment>
<dbReference type="AlphaFoldDB" id="A0A177AYT2"/>
<proteinExistence type="predicted"/>
<feature type="transmembrane region" description="Helical" evidence="1">
    <location>
        <begin position="70"/>
        <end position="88"/>
    </location>
</feature>
<gene>
    <name evidence="2" type="ORF">A3Q56_05740</name>
</gene>
<evidence type="ECO:0000313" key="2">
    <source>
        <dbReference type="EMBL" id="OAF66533.1"/>
    </source>
</evidence>
<keyword evidence="1" id="KW-0812">Transmembrane</keyword>
<organism evidence="2 3">
    <name type="scientific">Intoshia linei</name>
    <dbReference type="NCBI Taxonomy" id="1819745"/>
    <lineage>
        <taxon>Eukaryota</taxon>
        <taxon>Metazoa</taxon>
        <taxon>Spiralia</taxon>
        <taxon>Lophotrochozoa</taxon>
        <taxon>Mesozoa</taxon>
        <taxon>Orthonectida</taxon>
        <taxon>Rhopaluridae</taxon>
        <taxon>Intoshia</taxon>
    </lineage>
</organism>
<reference evidence="2 3" key="1">
    <citation type="submission" date="2016-04" db="EMBL/GenBank/DDBJ databases">
        <title>The genome of Intoshia linei affirms orthonectids as highly simplified spiralians.</title>
        <authorList>
            <person name="Mikhailov K.V."/>
            <person name="Slusarev G.S."/>
            <person name="Nikitin M.A."/>
            <person name="Logacheva M.D."/>
            <person name="Penin A."/>
            <person name="Aleoshin V."/>
            <person name="Panchin Y.V."/>
        </authorList>
    </citation>
    <scope>NUCLEOTIDE SEQUENCE [LARGE SCALE GENOMIC DNA]</scope>
    <source>
        <strain evidence="2">Intl2013</strain>
        <tissue evidence="2">Whole animal</tissue>
    </source>
</reference>